<evidence type="ECO:0000256" key="1">
    <source>
        <dbReference type="SAM" id="MobiDB-lite"/>
    </source>
</evidence>
<feature type="compositionally biased region" description="Gly residues" evidence="1">
    <location>
        <begin position="11"/>
        <end position="21"/>
    </location>
</feature>
<feature type="region of interest" description="Disordered" evidence="1">
    <location>
        <begin position="1"/>
        <end position="21"/>
    </location>
</feature>
<name>A0A2K1G7J7_9PROT</name>
<proteinExistence type="predicted"/>
<dbReference type="Pfam" id="PF21839">
    <property type="entry name" value="DUF6898"/>
    <property type="match status" value="1"/>
</dbReference>
<protein>
    <recommendedName>
        <fullName evidence="2">DUF6898 domain-containing protein</fullName>
    </recommendedName>
</protein>
<dbReference type="InterPro" id="IPR054193">
    <property type="entry name" value="DUF6898"/>
</dbReference>
<feature type="domain" description="DUF6898" evidence="2">
    <location>
        <begin position="26"/>
        <end position="80"/>
    </location>
</feature>
<evidence type="ECO:0000313" key="4">
    <source>
        <dbReference type="Proteomes" id="UP000236268"/>
    </source>
</evidence>
<comment type="caution">
    <text evidence="3">The sequence shown here is derived from an EMBL/GenBank/DDBJ whole genome shotgun (WGS) entry which is preliminary data.</text>
</comment>
<evidence type="ECO:0000313" key="3">
    <source>
        <dbReference type="EMBL" id="PNR00748.1"/>
    </source>
</evidence>
<organism evidence="3 4">
    <name type="scientific">Azospirillum argentinense</name>
    <dbReference type="NCBI Taxonomy" id="2970906"/>
    <lineage>
        <taxon>Bacteria</taxon>
        <taxon>Pseudomonadati</taxon>
        <taxon>Pseudomonadota</taxon>
        <taxon>Alphaproteobacteria</taxon>
        <taxon>Rhodospirillales</taxon>
        <taxon>Azospirillaceae</taxon>
        <taxon>Azospirillum</taxon>
    </lineage>
</organism>
<dbReference type="Proteomes" id="UP000236268">
    <property type="component" value="Unassembled WGS sequence"/>
</dbReference>
<gene>
    <name evidence="3" type="ORF">C1S70_01160</name>
</gene>
<sequence>MVGNRAPGKGQTAGNGAGNGTRGAVGEVLFEFQRVGSYLKVMAIDPVTATEVSVVGPATGSLELLKRTAISKLQFVMKRDAVKR</sequence>
<reference evidence="3 4" key="1">
    <citation type="submission" date="2018-01" db="EMBL/GenBank/DDBJ databases">
        <title>Whole genome sequence of Azospirillum brasilense REC3 isolated from strawberry roots.</title>
        <authorList>
            <person name="Fontana C.A."/>
            <person name="Salazar S.M."/>
            <person name="Bassi D."/>
            <person name="Puglisi E."/>
            <person name="Lovaisa N.C."/>
            <person name="Toffoli L.M."/>
            <person name="Pedraza R."/>
            <person name="Cocconcelli P.S."/>
        </authorList>
    </citation>
    <scope>NUCLEOTIDE SEQUENCE [LARGE SCALE GENOMIC DNA]</scope>
    <source>
        <strain evidence="3 4">REC3</strain>
    </source>
</reference>
<dbReference type="AlphaFoldDB" id="A0A2K1G7J7"/>
<dbReference type="EMBL" id="POWG01000001">
    <property type="protein sequence ID" value="PNR00748.1"/>
    <property type="molecule type" value="Genomic_DNA"/>
</dbReference>
<evidence type="ECO:0000259" key="2">
    <source>
        <dbReference type="Pfam" id="PF21839"/>
    </source>
</evidence>
<accession>A0A2K1G7J7</accession>
<dbReference type="OrthoDB" id="7362394at2"/>